<dbReference type="InterPro" id="IPR013083">
    <property type="entry name" value="Znf_RING/FYVE/PHD"/>
</dbReference>
<dbReference type="PANTHER" id="PTHR25462:SF296">
    <property type="entry name" value="MEIOTIC P26, ISOFORM F"/>
    <property type="match status" value="1"/>
</dbReference>
<dbReference type="PROSITE" id="PS50119">
    <property type="entry name" value="ZF_BBOX"/>
    <property type="match status" value="2"/>
</dbReference>
<dbReference type="SUPFAM" id="SSF58113">
    <property type="entry name" value="Apolipoprotein A-I"/>
    <property type="match status" value="1"/>
</dbReference>
<dbReference type="Pfam" id="PF13445">
    <property type="entry name" value="zf-RING_UBOX"/>
    <property type="match status" value="1"/>
</dbReference>
<evidence type="ECO:0000256" key="2">
    <source>
        <dbReference type="ARBA" id="ARBA00022723"/>
    </source>
</evidence>
<dbReference type="Pfam" id="PF00643">
    <property type="entry name" value="zf-B_box"/>
    <property type="match status" value="1"/>
</dbReference>
<dbReference type="PROSITE" id="PS00518">
    <property type="entry name" value="ZF_RING_1"/>
    <property type="match status" value="1"/>
</dbReference>
<reference evidence="9" key="1">
    <citation type="journal article" date="2023" name="Mol. Biol. Evol.">
        <title>Third-Generation Sequencing Reveals the Adaptive Role of the Epigenome in Three Deep-Sea Polychaetes.</title>
        <authorList>
            <person name="Perez M."/>
            <person name="Aroh O."/>
            <person name="Sun Y."/>
            <person name="Lan Y."/>
            <person name="Juniper S.K."/>
            <person name="Young C.R."/>
            <person name="Angers B."/>
            <person name="Qian P.Y."/>
        </authorList>
    </citation>
    <scope>NUCLEOTIDE SEQUENCE</scope>
    <source>
        <strain evidence="9">P08H-3</strain>
    </source>
</reference>
<dbReference type="SMART" id="SM00336">
    <property type="entry name" value="BBOX"/>
    <property type="match status" value="2"/>
</dbReference>
<dbReference type="EMBL" id="JAODUP010000307">
    <property type="protein sequence ID" value="KAK2153107.1"/>
    <property type="molecule type" value="Genomic_DNA"/>
</dbReference>
<dbReference type="PANTHER" id="PTHR25462">
    <property type="entry name" value="BONUS, ISOFORM C-RELATED"/>
    <property type="match status" value="1"/>
</dbReference>
<dbReference type="InterPro" id="IPR047153">
    <property type="entry name" value="TRIM45/56/19-like"/>
</dbReference>
<name>A0AAD9JHZ4_9ANNE</name>
<dbReference type="InterPro" id="IPR000315">
    <property type="entry name" value="Znf_B-box"/>
</dbReference>
<evidence type="ECO:0000256" key="4">
    <source>
        <dbReference type="ARBA" id="ARBA00022833"/>
    </source>
</evidence>
<feature type="domain" description="B box-type" evidence="8">
    <location>
        <begin position="97"/>
        <end position="145"/>
    </location>
</feature>
<dbReference type="Proteomes" id="UP001208570">
    <property type="component" value="Unassembled WGS sequence"/>
</dbReference>
<evidence type="ECO:0000256" key="3">
    <source>
        <dbReference type="ARBA" id="ARBA00022771"/>
    </source>
</evidence>
<evidence type="ECO:0000313" key="9">
    <source>
        <dbReference type="EMBL" id="KAK2153107.1"/>
    </source>
</evidence>
<keyword evidence="6" id="KW-0175">Coiled coil</keyword>
<keyword evidence="4" id="KW-0862">Zinc</keyword>
<keyword evidence="1" id="KW-0597">Phosphoprotein</keyword>
<keyword evidence="3 5" id="KW-0863">Zinc-finger</keyword>
<dbReference type="Gene3D" id="2.120.10.30">
    <property type="entry name" value="TolB, C-terminal domain"/>
    <property type="match status" value="1"/>
</dbReference>
<keyword evidence="10" id="KW-1185">Reference proteome</keyword>
<gene>
    <name evidence="9" type="ORF">LSH36_307g03000</name>
</gene>
<dbReference type="GO" id="GO:0008270">
    <property type="term" value="F:zinc ion binding"/>
    <property type="evidence" value="ECO:0007669"/>
    <property type="project" value="UniProtKB-KW"/>
</dbReference>
<evidence type="ECO:0000259" key="8">
    <source>
        <dbReference type="PROSITE" id="PS50119"/>
    </source>
</evidence>
<feature type="coiled-coil region" evidence="6">
    <location>
        <begin position="191"/>
        <end position="265"/>
    </location>
</feature>
<dbReference type="InterPro" id="IPR011042">
    <property type="entry name" value="6-blade_b-propeller_TolB-like"/>
</dbReference>
<dbReference type="Gene3D" id="3.30.40.10">
    <property type="entry name" value="Zinc/RING finger domain, C3HC4 (zinc finger)"/>
    <property type="match status" value="1"/>
</dbReference>
<evidence type="ECO:0000256" key="6">
    <source>
        <dbReference type="SAM" id="Coils"/>
    </source>
</evidence>
<dbReference type="InterPro" id="IPR027370">
    <property type="entry name" value="Znf-RING_euk"/>
</dbReference>
<accession>A0AAD9JHZ4</accession>
<feature type="domain" description="RING-type" evidence="7">
    <location>
        <begin position="16"/>
        <end position="66"/>
    </location>
</feature>
<organism evidence="9 10">
    <name type="scientific">Paralvinella palmiformis</name>
    <dbReference type="NCBI Taxonomy" id="53620"/>
    <lineage>
        <taxon>Eukaryota</taxon>
        <taxon>Metazoa</taxon>
        <taxon>Spiralia</taxon>
        <taxon>Lophotrochozoa</taxon>
        <taxon>Annelida</taxon>
        <taxon>Polychaeta</taxon>
        <taxon>Sedentaria</taxon>
        <taxon>Canalipalpata</taxon>
        <taxon>Terebellida</taxon>
        <taxon>Terebelliformia</taxon>
        <taxon>Alvinellidae</taxon>
        <taxon>Paralvinella</taxon>
    </lineage>
</organism>
<evidence type="ECO:0000259" key="7">
    <source>
        <dbReference type="PROSITE" id="PS50089"/>
    </source>
</evidence>
<dbReference type="CDD" id="cd19757">
    <property type="entry name" value="Bbox1"/>
    <property type="match status" value="1"/>
</dbReference>
<dbReference type="SUPFAM" id="SSF57850">
    <property type="entry name" value="RING/U-box"/>
    <property type="match status" value="1"/>
</dbReference>
<feature type="domain" description="B box-type" evidence="8">
    <location>
        <begin position="150"/>
        <end position="190"/>
    </location>
</feature>
<dbReference type="SUPFAM" id="SSF57845">
    <property type="entry name" value="B-box zinc-binding domain"/>
    <property type="match status" value="1"/>
</dbReference>
<protein>
    <submittedName>
        <fullName evidence="9">Uncharacterized protein</fullName>
    </submittedName>
</protein>
<dbReference type="SUPFAM" id="SSF101898">
    <property type="entry name" value="NHL repeat"/>
    <property type="match status" value="1"/>
</dbReference>
<keyword evidence="2" id="KW-0479">Metal-binding</keyword>
<dbReference type="Gene3D" id="3.30.160.60">
    <property type="entry name" value="Classic Zinc Finger"/>
    <property type="match status" value="1"/>
</dbReference>
<evidence type="ECO:0000313" key="10">
    <source>
        <dbReference type="Proteomes" id="UP001208570"/>
    </source>
</evidence>
<dbReference type="InterPro" id="IPR017907">
    <property type="entry name" value="Znf_RING_CS"/>
</dbReference>
<comment type="caution">
    <text evidence="9">The sequence shown here is derived from an EMBL/GenBank/DDBJ whole genome shotgun (WGS) entry which is preliminary data.</text>
</comment>
<evidence type="ECO:0000256" key="5">
    <source>
        <dbReference type="PROSITE-ProRule" id="PRU00024"/>
    </source>
</evidence>
<dbReference type="AlphaFoldDB" id="A0AAD9JHZ4"/>
<dbReference type="PROSITE" id="PS50089">
    <property type="entry name" value="ZF_RING_2"/>
    <property type="match status" value="1"/>
</dbReference>
<evidence type="ECO:0000256" key="1">
    <source>
        <dbReference type="ARBA" id="ARBA00022553"/>
    </source>
</evidence>
<proteinExistence type="predicted"/>
<dbReference type="SMART" id="SM00184">
    <property type="entry name" value="RING"/>
    <property type="match status" value="1"/>
</dbReference>
<dbReference type="InterPro" id="IPR001841">
    <property type="entry name" value="Znf_RING"/>
</dbReference>
<sequence>MEFGYLPKKVQEFDTCCICMENFDGRDPVCLPCLHAFCRPCIQSMLSAVDVGYGEDQNTILCPICQKPATIPGSDVAHLPSFFYFYLIKDIMKPLEKRFLICRSCETSYVKGLIVSYCFQCETSMCESCKQRHHSTFNDHTHLPISSSTIRYLLCEEHEKHVYAFCVDCGKAVCTHCALHKHWNHNIYHLTDHLDGELERLREDLNTKEQTIDSLLMKLDNFRTEFKEGMQNTKETLDSHHRNLMHKLETQYQSLCSQLQEHSDRVTEELVIYRQSLEDAKQSICELRIESDKWKSPLKEVPGAEFAAIENIVSDMKSKIPDFDTSIDTSIDRLTDVKFIPEQREPSLGLITEVSSFDDEADEEEDFFSVETDSSEVLPGEYYFEEGDTDRTVPSLEWSLLGLYVKGMTSLSNGNILVASDEFGLRVYDETGDHVRHNLSGIQLDAIKGLSVSRDGNKVAAIQSTSRVHGSLVVFTRHRVQWKQHEHEICPQPKCVAIARNGEFVVSGSKDPALFRYDKKGNEVWKKATTSWITAICIDQQDRLVVCVDSDVCVYSSEGNKLFSFERELDQQFGSVCVGSHCNILVSDNKSGAVFEFDSGGIFIKEILKVAQNIVSIELFEKVFLAVVQKGNLYVYRL</sequence>